<sequence length="483" mass="55718">MDRQRRPTVHSQLPRHLIAPAFRLHEYQQPASIHYLFQQLDQPETHTTTTPQQNRLPHALCSKHLNQTTSNPPPPRQQPTTHISTVIPLPSPPQPALHSVNVLGILFVFRHHLHNLVYRMVGFQIRRTNRHLQCKSPHPAQPHHNMHRFYQHSPTYMLLIPTHTLSIRIPTPLPHPSTCSTLHPLHSYPVSTCASRSQDALITCQYLSVHRIRLAKSQRPTLPRALKPTSPHPTARPRTRAMTTTTQRAPQPNSLAALFNRCQPTLARTHTHLRYNLPNLRFKPHVQHSIGLVQHQVRHSPQIRVSTFQHVNQTTRCCNHNLNPCTTHALHVTHAHALNCRKSPIRPRTAYPTCTQLIPTFLQVADLWPFRGTSVYARVLDLRRRPKFRRLLLNLHRQLTTHNLLHFPNTQPPQRDQRHKPNATTNRTDPDQSHSVHHKPSPVMFSSRLLHDRFLRTPHLPNVPSLASPHIPRIVHDVAYAGR</sequence>
<feature type="region of interest" description="Disordered" evidence="1">
    <location>
        <begin position="220"/>
        <end position="250"/>
    </location>
</feature>
<evidence type="ECO:0000313" key="2">
    <source>
        <dbReference type="EMBL" id="PNR62698.1"/>
    </source>
</evidence>
<feature type="compositionally biased region" description="Low complexity" evidence="1">
    <location>
        <begin position="240"/>
        <end position="250"/>
    </location>
</feature>
<dbReference type="EMBL" id="ABEU02000001">
    <property type="protein sequence ID" value="PNR62698.1"/>
    <property type="molecule type" value="Genomic_DNA"/>
</dbReference>
<dbReference type="AlphaFoldDB" id="A0A2K1L9I1"/>
<dbReference type="Proteomes" id="UP000006727">
    <property type="component" value="Chromosome 1"/>
</dbReference>
<proteinExistence type="predicted"/>
<feature type="region of interest" description="Disordered" evidence="1">
    <location>
        <begin position="403"/>
        <end position="440"/>
    </location>
</feature>
<dbReference type="EnsemblPlants" id="Pp3c1_24610V3.1">
    <property type="protein sequence ID" value="Pp3c1_24610V3.1"/>
    <property type="gene ID" value="Pp3c1_24610"/>
</dbReference>
<evidence type="ECO:0000256" key="1">
    <source>
        <dbReference type="SAM" id="MobiDB-lite"/>
    </source>
</evidence>
<evidence type="ECO:0000313" key="4">
    <source>
        <dbReference type="Proteomes" id="UP000006727"/>
    </source>
</evidence>
<feature type="compositionally biased region" description="Polar residues" evidence="1">
    <location>
        <begin position="403"/>
        <end position="414"/>
    </location>
</feature>
<gene>
    <name evidence="2" type="ORF">PHYPA_001122</name>
</gene>
<keyword evidence="4" id="KW-1185">Reference proteome</keyword>
<organism evidence="2">
    <name type="scientific">Physcomitrium patens</name>
    <name type="common">Spreading-leaved earth moss</name>
    <name type="synonym">Physcomitrella patens</name>
    <dbReference type="NCBI Taxonomy" id="3218"/>
    <lineage>
        <taxon>Eukaryota</taxon>
        <taxon>Viridiplantae</taxon>
        <taxon>Streptophyta</taxon>
        <taxon>Embryophyta</taxon>
        <taxon>Bryophyta</taxon>
        <taxon>Bryophytina</taxon>
        <taxon>Bryopsida</taxon>
        <taxon>Funariidae</taxon>
        <taxon>Funariales</taxon>
        <taxon>Funariaceae</taxon>
        <taxon>Physcomitrium</taxon>
    </lineage>
</organism>
<evidence type="ECO:0000313" key="3">
    <source>
        <dbReference type="EnsemblPlants" id="Pp3c1_24610V3.1"/>
    </source>
</evidence>
<accession>A0A2K1L9I1</accession>
<reference evidence="3" key="3">
    <citation type="submission" date="2020-12" db="UniProtKB">
        <authorList>
            <consortium name="EnsemblPlants"/>
        </authorList>
    </citation>
    <scope>IDENTIFICATION</scope>
</reference>
<reference evidence="2 4" key="2">
    <citation type="journal article" date="2018" name="Plant J.">
        <title>The Physcomitrella patens chromosome-scale assembly reveals moss genome structure and evolution.</title>
        <authorList>
            <person name="Lang D."/>
            <person name="Ullrich K.K."/>
            <person name="Murat F."/>
            <person name="Fuchs J."/>
            <person name="Jenkins J."/>
            <person name="Haas F.B."/>
            <person name="Piednoel M."/>
            <person name="Gundlach H."/>
            <person name="Van Bel M."/>
            <person name="Meyberg R."/>
            <person name="Vives C."/>
            <person name="Morata J."/>
            <person name="Symeonidi A."/>
            <person name="Hiss M."/>
            <person name="Muchero W."/>
            <person name="Kamisugi Y."/>
            <person name="Saleh O."/>
            <person name="Blanc G."/>
            <person name="Decker E.L."/>
            <person name="van Gessel N."/>
            <person name="Grimwood J."/>
            <person name="Hayes R.D."/>
            <person name="Graham S.W."/>
            <person name="Gunter L.E."/>
            <person name="McDaniel S.F."/>
            <person name="Hoernstein S.N.W."/>
            <person name="Larsson A."/>
            <person name="Li F.W."/>
            <person name="Perroud P.F."/>
            <person name="Phillips J."/>
            <person name="Ranjan P."/>
            <person name="Rokshar D.S."/>
            <person name="Rothfels C.J."/>
            <person name="Schneider L."/>
            <person name="Shu S."/>
            <person name="Stevenson D.W."/>
            <person name="Thummler F."/>
            <person name="Tillich M."/>
            <person name="Villarreal Aguilar J.C."/>
            <person name="Widiez T."/>
            <person name="Wong G.K."/>
            <person name="Wymore A."/>
            <person name="Zhang Y."/>
            <person name="Zimmer A.D."/>
            <person name="Quatrano R.S."/>
            <person name="Mayer K.F.X."/>
            <person name="Goodstein D."/>
            <person name="Casacuberta J.M."/>
            <person name="Vandepoele K."/>
            <person name="Reski R."/>
            <person name="Cuming A.C."/>
            <person name="Tuskan G.A."/>
            <person name="Maumus F."/>
            <person name="Salse J."/>
            <person name="Schmutz J."/>
            <person name="Rensing S.A."/>
        </authorList>
    </citation>
    <scope>NUCLEOTIDE SEQUENCE [LARGE SCALE GENOMIC DNA]</scope>
    <source>
        <strain evidence="3 4">cv. Gransden 2004</strain>
    </source>
</reference>
<reference evidence="2 4" key="1">
    <citation type="journal article" date="2008" name="Science">
        <title>The Physcomitrella genome reveals evolutionary insights into the conquest of land by plants.</title>
        <authorList>
            <person name="Rensing S."/>
            <person name="Lang D."/>
            <person name="Zimmer A."/>
            <person name="Terry A."/>
            <person name="Salamov A."/>
            <person name="Shapiro H."/>
            <person name="Nishiyama T."/>
            <person name="Perroud P.-F."/>
            <person name="Lindquist E."/>
            <person name="Kamisugi Y."/>
            <person name="Tanahashi T."/>
            <person name="Sakakibara K."/>
            <person name="Fujita T."/>
            <person name="Oishi K."/>
            <person name="Shin-I T."/>
            <person name="Kuroki Y."/>
            <person name="Toyoda A."/>
            <person name="Suzuki Y."/>
            <person name="Hashimoto A."/>
            <person name="Yamaguchi K."/>
            <person name="Sugano A."/>
            <person name="Kohara Y."/>
            <person name="Fujiyama A."/>
            <person name="Anterola A."/>
            <person name="Aoki S."/>
            <person name="Ashton N."/>
            <person name="Barbazuk W.B."/>
            <person name="Barker E."/>
            <person name="Bennetzen J."/>
            <person name="Bezanilla M."/>
            <person name="Blankenship R."/>
            <person name="Cho S.H."/>
            <person name="Dutcher S."/>
            <person name="Estelle M."/>
            <person name="Fawcett J.A."/>
            <person name="Gundlach H."/>
            <person name="Hanada K."/>
            <person name="Heyl A."/>
            <person name="Hicks K.A."/>
            <person name="Hugh J."/>
            <person name="Lohr M."/>
            <person name="Mayer K."/>
            <person name="Melkozernov A."/>
            <person name="Murata T."/>
            <person name="Nelson D."/>
            <person name="Pils B."/>
            <person name="Prigge M."/>
            <person name="Reiss B."/>
            <person name="Renner T."/>
            <person name="Rombauts S."/>
            <person name="Rushton P."/>
            <person name="Sanderfoot A."/>
            <person name="Schween G."/>
            <person name="Shiu S.-H."/>
            <person name="Stueber K."/>
            <person name="Theodoulou F.L."/>
            <person name="Tu H."/>
            <person name="Van de Peer Y."/>
            <person name="Verrier P.J."/>
            <person name="Waters E."/>
            <person name="Wood A."/>
            <person name="Yang L."/>
            <person name="Cove D."/>
            <person name="Cuming A."/>
            <person name="Hasebe M."/>
            <person name="Lucas S."/>
            <person name="Mishler D.B."/>
            <person name="Reski R."/>
            <person name="Grigoriev I."/>
            <person name="Quatrano R.S."/>
            <person name="Boore J.L."/>
        </authorList>
    </citation>
    <scope>NUCLEOTIDE SEQUENCE [LARGE SCALE GENOMIC DNA]</scope>
    <source>
        <strain evidence="3 4">cv. Gransden 2004</strain>
    </source>
</reference>
<name>A0A2K1L9I1_PHYPA</name>
<dbReference type="InParanoid" id="A0A2K1L9I1"/>
<protein>
    <submittedName>
        <fullName evidence="2 3">Uncharacterized protein</fullName>
    </submittedName>
</protein>
<dbReference type="Gramene" id="Pp3c1_24610V3.1">
    <property type="protein sequence ID" value="Pp3c1_24610V3.1"/>
    <property type="gene ID" value="Pp3c1_24610"/>
</dbReference>